<protein>
    <submittedName>
        <fullName evidence="8">GMC family oxidoreductase</fullName>
    </submittedName>
</protein>
<dbReference type="GO" id="GO:0016614">
    <property type="term" value="F:oxidoreductase activity, acting on CH-OH group of donors"/>
    <property type="evidence" value="ECO:0007669"/>
    <property type="project" value="InterPro"/>
</dbReference>
<dbReference type="Pfam" id="PF00732">
    <property type="entry name" value="GMC_oxred_N"/>
    <property type="match status" value="1"/>
</dbReference>
<dbReference type="InterPro" id="IPR000172">
    <property type="entry name" value="GMC_OxRdtase_N"/>
</dbReference>
<evidence type="ECO:0000313" key="9">
    <source>
        <dbReference type="Proteomes" id="UP000051934"/>
    </source>
</evidence>
<evidence type="ECO:0000256" key="2">
    <source>
        <dbReference type="ARBA" id="ARBA00010790"/>
    </source>
</evidence>
<feature type="domain" description="Glucose-methanol-choline oxidoreductase N-terminal" evidence="6">
    <location>
        <begin position="226"/>
        <end position="339"/>
    </location>
</feature>
<dbReference type="Gene3D" id="3.50.50.60">
    <property type="entry name" value="FAD/NAD(P)-binding domain"/>
    <property type="match status" value="2"/>
</dbReference>
<dbReference type="PANTHER" id="PTHR42784:SF1">
    <property type="entry name" value="PYRANOSE 2-OXIDASE"/>
    <property type="match status" value="1"/>
</dbReference>
<gene>
    <name evidence="8" type="ORF">ABR69_01845</name>
</gene>
<dbReference type="Pfam" id="PF05199">
    <property type="entry name" value="GMC_oxred_C"/>
    <property type="match status" value="1"/>
</dbReference>
<evidence type="ECO:0000256" key="3">
    <source>
        <dbReference type="ARBA" id="ARBA00022630"/>
    </source>
</evidence>
<dbReference type="Pfam" id="PF13450">
    <property type="entry name" value="NAD_binding_8"/>
    <property type="match status" value="1"/>
</dbReference>
<dbReference type="InterPro" id="IPR036188">
    <property type="entry name" value="FAD/NAD-bd_sf"/>
</dbReference>
<comment type="caution">
    <text evidence="8">The sequence shown here is derived from an EMBL/GenBank/DDBJ whole genome shotgun (WGS) entry which is preliminary data.</text>
</comment>
<dbReference type="Proteomes" id="UP000051934">
    <property type="component" value="Unassembled WGS sequence"/>
</dbReference>
<dbReference type="PANTHER" id="PTHR42784">
    <property type="entry name" value="PYRANOSE 2-OXIDASE"/>
    <property type="match status" value="1"/>
</dbReference>
<accession>A0A0R2SAK6</accession>
<evidence type="ECO:0000256" key="1">
    <source>
        <dbReference type="ARBA" id="ARBA00001974"/>
    </source>
</evidence>
<dbReference type="SUPFAM" id="SSF54373">
    <property type="entry name" value="FAD-linked reductases, C-terminal domain"/>
    <property type="match status" value="1"/>
</dbReference>
<evidence type="ECO:0000256" key="4">
    <source>
        <dbReference type="ARBA" id="ARBA00022827"/>
    </source>
</evidence>
<keyword evidence="4" id="KW-0274">FAD</keyword>
<name>A0A0R2SAK6_9GAMM</name>
<reference evidence="8 9" key="1">
    <citation type="submission" date="2015-10" db="EMBL/GenBank/DDBJ databases">
        <title>Metagenome-Assembled Genomes uncover a global brackish microbiome.</title>
        <authorList>
            <person name="Hugerth L.W."/>
            <person name="Larsson J."/>
            <person name="Alneberg J."/>
            <person name="Lindh M.V."/>
            <person name="Legrand C."/>
            <person name="Pinhassi J."/>
            <person name="Andersson A.F."/>
        </authorList>
    </citation>
    <scope>NUCLEOTIDE SEQUENCE [LARGE SCALE GENOMIC DNA]</scope>
    <source>
        <strain evidence="8">BACL4 MAG-120507-bin80</strain>
    </source>
</reference>
<evidence type="ECO:0000259" key="7">
    <source>
        <dbReference type="Pfam" id="PF05199"/>
    </source>
</evidence>
<evidence type="ECO:0000313" key="8">
    <source>
        <dbReference type="EMBL" id="KRO71876.1"/>
    </source>
</evidence>
<organism evidence="8 9">
    <name type="scientific">OM182 bacterium BACL3 MAG-120507-bin80</name>
    <dbReference type="NCBI Taxonomy" id="1655577"/>
    <lineage>
        <taxon>Bacteria</taxon>
        <taxon>Pseudomonadati</taxon>
        <taxon>Pseudomonadota</taxon>
        <taxon>Gammaproteobacteria</taxon>
        <taxon>OMG group</taxon>
        <taxon>OM182 clade</taxon>
    </lineage>
</organism>
<comment type="cofactor">
    <cofactor evidence="1">
        <name>FAD</name>
        <dbReference type="ChEBI" id="CHEBI:57692"/>
    </cofactor>
</comment>
<dbReference type="InterPro" id="IPR007867">
    <property type="entry name" value="GMC_OxRtase_C"/>
</dbReference>
<evidence type="ECO:0000259" key="6">
    <source>
        <dbReference type="Pfam" id="PF00732"/>
    </source>
</evidence>
<dbReference type="EMBL" id="LIBB01000124">
    <property type="protein sequence ID" value="KRO71876.1"/>
    <property type="molecule type" value="Genomic_DNA"/>
</dbReference>
<proteinExistence type="inferred from homology"/>
<sequence length="566" mass="62204">MADFDAIVVGSGMSGGMSAKELTERGLKVLVLERGPEIIPERDYTDNLNPWEKPNLDSVPQDEIAEHYPRQYGGVAYAIKESTKHFWVKDSEHPYEEAEGTTYDWLRGYHTAGRSIMWSRQTYRLSDLDFGANEREGHAIDWPIRYADIEPWYNKVETFVGISGSAEGLPHLPDSVFQPAFELTDAEKSLKASVENSFPERNVIPARIAHLTDATEEQKSLGRSNCQVRNHCHQGCSFKAYFSSLNATLPAAERTGNLTMVHNAIVESIEYDAAGNRVSGVRVIDAETNEKRTYTAKVIFLNASTIASAMILLQSKSETFPNGLANHSDQVGRNLMDHVSGANATGYLSGFDNKTTFGRRPSGGIYIPRYANLDGQDKPYRRGFGFQGGATSVGNAGGQLPGIGRAFKEAHKLPSAWRIGIGAFGEQLSNPENRVTLHASKRDKWGNPIALFNVKYGDNEYKMLEEASKDAVAMLEAAGCTNITATPVNLTKPGNRIHEMGSARMGRDRDTSVLNGWCQAHDVPNLFITDGSFMTSAACQNPSLTYMAFSARAAHYAADLIEQGVI</sequence>
<keyword evidence="5" id="KW-0560">Oxidoreductase</keyword>
<dbReference type="AlphaFoldDB" id="A0A0R2SAK6"/>
<evidence type="ECO:0000256" key="5">
    <source>
        <dbReference type="ARBA" id="ARBA00023002"/>
    </source>
</evidence>
<comment type="similarity">
    <text evidence="2">Belongs to the GMC oxidoreductase family.</text>
</comment>
<keyword evidence="3" id="KW-0285">Flavoprotein</keyword>
<dbReference type="GO" id="GO:0050660">
    <property type="term" value="F:flavin adenine dinucleotide binding"/>
    <property type="evidence" value="ECO:0007669"/>
    <property type="project" value="InterPro"/>
</dbReference>
<feature type="domain" description="Glucose-methanol-choline oxidoreductase C-terminal" evidence="7">
    <location>
        <begin position="431"/>
        <end position="549"/>
    </location>
</feature>
<dbReference type="InterPro" id="IPR051473">
    <property type="entry name" value="P2Ox-like"/>
</dbReference>
<dbReference type="SUPFAM" id="SSF51905">
    <property type="entry name" value="FAD/NAD(P)-binding domain"/>
    <property type="match status" value="1"/>
</dbReference>